<dbReference type="AlphaFoldDB" id="A0A5J6LCI2"/>
<feature type="domain" description="Gfo/Idh/MocA-like oxidoreductase N-terminal" evidence="1">
    <location>
        <begin position="55"/>
        <end position="147"/>
    </location>
</feature>
<protein>
    <recommendedName>
        <fullName evidence="1">Gfo/Idh/MocA-like oxidoreductase N-terminal domain-containing protein</fullName>
    </recommendedName>
</protein>
<evidence type="ECO:0000259" key="1">
    <source>
        <dbReference type="Pfam" id="PF01408"/>
    </source>
</evidence>
<dbReference type="Proteomes" id="UP000325606">
    <property type="component" value="Chromosome"/>
</dbReference>
<proteinExistence type="predicted"/>
<dbReference type="Pfam" id="PF01408">
    <property type="entry name" value="GFO_IDH_MocA"/>
    <property type="match status" value="1"/>
</dbReference>
<evidence type="ECO:0000313" key="2">
    <source>
        <dbReference type="EMBL" id="QEW05922.1"/>
    </source>
</evidence>
<dbReference type="InterPro" id="IPR000683">
    <property type="entry name" value="Gfo/Idh/MocA-like_OxRdtase_N"/>
</dbReference>
<keyword evidence="3" id="KW-1185">Reference proteome</keyword>
<dbReference type="EMBL" id="CP044222">
    <property type="protein sequence ID" value="QEW05922.1"/>
    <property type="molecule type" value="Genomic_DNA"/>
</dbReference>
<dbReference type="SUPFAM" id="SSF51735">
    <property type="entry name" value="NAD(P)-binding Rossmann-fold domains"/>
    <property type="match status" value="1"/>
</dbReference>
<dbReference type="InterPro" id="IPR036291">
    <property type="entry name" value="NAD(P)-bd_dom_sf"/>
</dbReference>
<name>A0A5J6LCI2_9GAMM</name>
<gene>
    <name evidence="2" type="ORF">F5I99_05135</name>
</gene>
<evidence type="ECO:0000313" key="3">
    <source>
        <dbReference type="Proteomes" id="UP000325606"/>
    </source>
</evidence>
<sequence>MKLKLGVIGVSEGNGHPYSWSAIFNGYNPEIMEECGYPVIPRYLEQQSWPESSIPDAEVVAVWTQDIKLSKHIASACNIDKAVTHPEDMLGMVDAVLLARDDAENHLDYARPFLEARLPIYIDKPLALSSDALEELYALEKYPGQIFTCSALRYSKELYLSQADKEQLGEIKIVSAFTPKSWDKYAVHIIEPVLNMLPAEDTPVCFVKGNSLKIEPDDNSGSLSVLWKSGIKTHFMASGDAMTPISIRVMGTAGWKDLFFSDSFSAFKAALEAFVRGIKTSEIASPQMFNRQVVELLERGRV</sequence>
<accession>A0A5J6LCI2</accession>
<organism evidence="2 3">
    <name type="scientific">Nitrincola iocasae</name>
    <dbReference type="NCBI Taxonomy" id="2614693"/>
    <lineage>
        <taxon>Bacteria</taxon>
        <taxon>Pseudomonadati</taxon>
        <taxon>Pseudomonadota</taxon>
        <taxon>Gammaproteobacteria</taxon>
        <taxon>Oceanospirillales</taxon>
        <taxon>Oceanospirillaceae</taxon>
        <taxon>Nitrincola</taxon>
    </lineage>
</organism>
<dbReference type="Gene3D" id="3.40.50.720">
    <property type="entry name" value="NAD(P)-binding Rossmann-like Domain"/>
    <property type="match status" value="1"/>
</dbReference>
<reference evidence="2 3" key="1">
    <citation type="submission" date="2019-09" db="EMBL/GenBank/DDBJ databases">
        <title>Nitrincola iocasae sp. nov., a bacterium isolated from the sediment collected at a cold seep field in South China Sea.</title>
        <authorList>
            <person name="Zhang H."/>
            <person name="Wang H."/>
            <person name="Li C."/>
        </authorList>
    </citation>
    <scope>NUCLEOTIDE SEQUENCE [LARGE SCALE GENOMIC DNA]</scope>
    <source>
        <strain evidence="2 3">KXZD1103</strain>
    </source>
</reference>
<dbReference type="RefSeq" id="WP_151053960.1">
    <property type="nucleotide sequence ID" value="NZ_CP044222.1"/>
</dbReference>
<dbReference type="KEGG" id="nik:F5I99_05135"/>
<dbReference type="GO" id="GO:0000166">
    <property type="term" value="F:nucleotide binding"/>
    <property type="evidence" value="ECO:0007669"/>
    <property type="project" value="InterPro"/>
</dbReference>